<evidence type="ECO:0000313" key="2">
    <source>
        <dbReference type="EMBL" id="KIK90543.1"/>
    </source>
</evidence>
<feature type="domain" description="DDE-1" evidence="1">
    <location>
        <begin position="12"/>
        <end position="170"/>
    </location>
</feature>
<proteinExistence type="predicted"/>
<dbReference type="GO" id="GO:0005634">
    <property type="term" value="C:nucleus"/>
    <property type="evidence" value="ECO:0007669"/>
    <property type="project" value="TreeGrafter"/>
</dbReference>
<dbReference type="OrthoDB" id="3238847at2759"/>
<dbReference type="EMBL" id="KN825504">
    <property type="protein sequence ID" value="KIK90543.1"/>
    <property type="molecule type" value="Genomic_DNA"/>
</dbReference>
<sequence>KMQYQQWDGNRETITVMVTICADGDTIAPTIIYKGKAFSTNWHQDNTLKVSVAHLLKGWTDGAIGRLWIEEFDRMTYEKANGRARLLLIDGHNSHYTREFLDYARDQNIHVLCYPAHATHIYQGLDVVIFSSLKNYWTQEHDNFESTTCQKITKNNFINIYGRAHIRVLTPTTVCATFRVTGVWPFNHDVVTDKMMAPSLETSSQGQLPLLKPSPVCVITSLMQCQ</sequence>
<dbReference type="HOGENOM" id="CLU_013929_2_2_1"/>
<dbReference type="Proteomes" id="UP000054538">
    <property type="component" value="Unassembled WGS sequence"/>
</dbReference>
<dbReference type="InParanoid" id="A0A0D0DHZ9"/>
<feature type="non-terminal residue" evidence="2">
    <location>
        <position position="1"/>
    </location>
</feature>
<feature type="non-terminal residue" evidence="2">
    <location>
        <position position="226"/>
    </location>
</feature>
<dbReference type="AlphaFoldDB" id="A0A0D0DHZ9"/>
<dbReference type="GO" id="GO:0003677">
    <property type="term" value="F:DNA binding"/>
    <property type="evidence" value="ECO:0007669"/>
    <property type="project" value="TreeGrafter"/>
</dbReference>
<accession>A0A0D0DHZ9</accession>
<dbReference type="InterPro" id="IPR050863">
    <property type="entry name" value="CenT-Element_Derived"/>
</dbReference>
<organism evidence="2 3">
    <name type="scientific">Paxillus rubicundulus Ve08.2h10</name>
    <dbReference type="NCBI Taxonomy" id="930991"/>
    <lineage>
        <taxon>Eukaryota</taxon>
        <taxon>Fungi</taxon>
        <taxon>Dikarya</taxon>
        <taxon>Basidiomycota</taxon>
        <taxon>Agaricomycotina</taxon>
        <taxon>Agaricomycetes</taxon>
        <taxon>Agaricomycetidae</taxon>
        <taxon>Boletales</taxon>
        <taxon>Paxilineae</taxon>
        <taxon>Paxillaceae</taxon>
        <taxon>Paxillus</taxon>
    </lineage>
</organism>
<reference evidence="2 3" key="1">
    <citation type="submission" date="2014-04" db="EMBL/GenBank/DDBJ databases">
        <authorList>
            <consortium name="DOE Joint Genome Institute"/>
            <person name="Kuo A."/>
            <person name="Kohler A."/>
            <person name="Jargeat P."/>
            <person name="Nagy L.G."/>
            <person name="Floudas D."/>
            <person name="Copeland A."/>
            <person name="Barry K.W."/>
            <person name="Cichocki N."/>
            <person name="Veneault-Fourrey C."/>
            <person name="LaButti K."/>
            <person name="Lindquist E.A."/>
            <person name="Lipzen A."/>
            <person name="Lundell T."/>
            <person name="Morin E."/>
            <person name="Murat C."/>
            <person name="Sun H."/>
            <person name="Tunlid A."/>
            <person name="Henrissat B."/>
            <person name="Grigoriev I.V."/>
            <person name="Hibbett D.S."/>
            <person name="Martin F."/>
            <person name="Nordberg H.P."/>
            <person name="Cantor M.N."/>
            <person name="Hua S.X."/>
        </authorList>
    </citation>
    <scope>NUCLEOTIDE SEQUENCE [LARGE SCALE GENOMIC DNA]</scope>
    <source>
        <strain evidence="2 3">Ve08.2h10</strain>
    </source>
</reference>
<evidence type="ECO:0000259" key="1">
    <source>
        <dbReference type="Pfam" id="PF03184"/>
    </source>
</evidence>
<dbReference type="PANTHER" id="PTHR19303:SF74">
    <property type="entry name" value="POGO TRANSPOSABLE ELEMENT WITH KRAB DOMAIN"/>
    <property type="match status" value="1"/>
</dbReference>
<name>A0A0D0DHZ9_9AGAM</name>
<dbReference type="Pfam" id="PF03184">
    <property type="entry name" value="DDE_1"/>
    <property type="match status" value="1"/>
</dbReference>
<dbReference type="PANTHER" id="PTHR19303">
    <property type="entry name" value="TRANSPOSON"/>
    <property type="match status" value="1"/>
</dbReference>
<keyword evidence="3" id="KW-1185">Reference proteome</keyword>
<evidence type="ECO:0000313" key="3">
    <source>
        <dbReference type="Proteomes" id="UP000054538"/>
    </source>
</evidence>
<dbReference type="InterPro" id="IPR004875">
    <property type="entry name" value="DDE_SF_endonuclease_dom"/>
</dbReference>
<gene>
    <name evidence="2" type="ORF">PAXRUDRAFT_86625</name>
</gene>
<protein>
    <recommendedName>
        <fullName evidence="1">DDE-1 domain-containing protein</fullName>
    </recommendedName>
</protein>
<reference evidence="3" key="2">
    <citation type="submission" date="2015-01" db="EMBL/GenBank/DDBJ databases">
        <title>Evolutionary Origins and Diversification of the Mycorrhizal Mutualists.</title>
        <authorList>
            <consortium name="DOE Joint Genome Institute"/>
            <consortium name="Mycorrhizal Genomics Consortium"/>
            <person name="Kohler A."/>
            <person name="Kuo A."/>
            <person name="Nagy L.G."/>
            <person name="Floudas D."/>
            <person name="Copeland A."/>
            <person name="Barry K.W."/>
            <person name="Cichocki N."/>
            <person name="Veneault-Fourrey C."/>
            <person name="LaButti K."/>
            <person name="Lindquist E.A."/>
            <person name="Lipzen A."/>
            <person name="Lundell T."/>
            <person name="Morin E."/>
            <person name="Murat C."/>
            <person name="Riley R."/>
            <person name="Ohm R."/>
            <person name="Sun H."/>
            <person name="Tunlid A."/>
            <person name="Henrissat B."/>
            <person name="Grigoriev I.V."/>
            <person name="Hibbett D.S."/>
            <person name="Martin F."/>
        </authorList>
    </citation>
    <scope>NUCLEOTIDE SEQUENCE [LARGE SCALE GENOMIC DNA]</scope>
    <source>
        <strain evidence="3">Ve08.2h10</strain>
    </source>
</reference>